<comment type="similarity">
    <text evidence="1">Belongs to the UPF0145 family.</text>
</comment>
<proteinExistence type="inferred from homology"/>
<accession>A0A5K7YIP6</accession>
<organism evidence="2 3">
    <name type="scientific">Desulfosarcina alkanivorans</name>
    <dbReference type="NCBI Taxonomy" id="571177"/>
    <lineage>
        <taxon>Bacteria</taxon>
        <taxon>Pseudomonadati</taxon>
        <taxon>Thermodesulfobacteriota</taxon>
        <taxon>Desulfobacteria</taxon>
        <taxon>Desulfobacterales</taxon>
        <taxon>Desulfosarcinaceae</taxon>
        <taxon>Desulfosarcina</taxon>
    </lineage>
</organism>
<dbReference type="PANTHER" id="PTHR34068">
    <property type="entry name" value="UPF0145 PROTEIN YBJQ"/>
    <property type="match status" value="1"/>
</dbReference>
<gene>
    <name evidence="2" type="ORF">DSCA_34720</name>
</gene>
<dbReference type="EMBL" id="AP021874">
    <property type="protein sequence ID" value="BBO69542.1"/>
    <property type="molecule type" value="Genomic_DNA"/>
</dbReference>
<dbReference type="RefSeq" id="WP_155317570.1">
    <property type="nucleotide sequence ID" value="NZ_AP021874.1"/>
</dbReference>
<sequence length="149" mass="16547">MIDLIIFLSLLALGYGAGTWAEKRHYRSIFQRETATINLPAVTLRSVNVPEDKIRSARLVVGSAVISVDYFKRILASLRNIFGGKVKSYESLIDRARREALLRMKEMAGDATVIVNVRIETSAVGKQSKRKNIGCLEAMAYGTALTLEE</sequence>
<protein>
    <submittedName>
        <fullName evidence="2">Uncharacterized protein</fullName>
    </submittedName>
</protein>
<dbReference type="OrthoDB" id="530049at2"/>
<dbReference type="KEGG" id="dalk:DSCA_34720"/>
<dbReference type="InterPro" id="IPR002765">
    <property type="entry name" value="UPF0145_YbjQ-like"/>
</dbReference>
<evidence type="ECO:0000313" key="2">
    <source>
        <dbReference type="EMBL" id="BBO69542.1"/>
    </source>
</evidence>
<name>A0A5K7YIP6_9BACT</name>
<evidence type="ECO:0000256" key="1">
    <source>
        <dbReference type="ARBA" id="ARBA00010751"/>
    </source>
</evidence>
<reference evidence="2 3" key="1">
    <citation type="submission" date="2019-11" db="EMBL/GenBank/DDBJ databases">
        <title>Comparative genomics of hydrocarbon-degrading Desulfosarcina strains.</title>
        <authorList>
            <person name="Watanabe M."/>
            <person name="Kojima H."/>
            <person name="Fukui M."/>
        </authorList>
    </citation>
    <scope>NUCLEOTIDE SEQUENCE [LARGE SCALE GENOMIC DNA]</scope>
    <source>
        <strain evidence="2 3">PL12</strain>
    </source>
</reference>
<dbReference type="Pfam" id="PF01906">
    <property type="entry name" value="YbjQ_1"/>
    <property type="match status" value="1"/>
</dbReference>
<dbReference type="InterPro" id="IPR035439">
    <property type="entry name" value="UPF0145_dom_sf"/>
</dbReference>
<dbReference type="PANTHER" id="PTHR34068:SF2">
    <property type="entry name" value="UPF0145 PROTEIN SCO3412"/>
    <property type="match status" value="1"/>
</dbReference>
<keyword evidence="3" id="KW-1185">Reference proteome</keyword>
<dbReference type="AlphaFoldDB" id="A0A5K7YIP6"/>
<evidence type="ECO:0000313" key="3">
    <source>
        <dbReference type="Proteomes" id="UP000427906"/>
    </source>
</evidence>
<dbReference type="SUPFAM" id="SSF117782">
    <property type="entry name" value="YbjQ-like"/>
    <property type="match status" value="1"/>
</dbReference>
<dbReference type="Gene3D" id="3.30.110.70">
    <property type="entry name" value="Hypothetical protein apc22750. Chain B"/>
    <property type="match status" value="1"/>
</dbReference>
<dbReference type="Proteomes" id="UP000427906">
    <property type="component" value="Chromosome"/>
</dbReference>